<dbReference type="Pfam" id="PF02771">
    <property type="entry name" value="Acyl-CoA_dh_N"/>
    <property type="match status" value="1"/>
</dbReference>
<reference evidence="3" key="1">
    <citation type="journal article" date="2019" name="Int. J. Syst. Evol. Microbiol.">
        <title>The Global Catalogue of Microorganisms (GCM) 10K type strain sequencing project: providing services to taxonomists for standard genome sequencing and annotation.</title>
        <authorList>
            <consortium name="The Broad Institute Genomics Platform"/>
            <consortium name="The Broad Institute Genome Sequencing Center for Infectious Disease"/>
            <person name="Wu L."/>
            <person name="Ma J."/>
        </authorList>
    </citation>
    <scope>NUCLEOTIDE SEQUENCE [LARGE SCALE GENOMIC DNA]</scope>
    <source>
        <strain evidence="3">CGMCC 1.16026</strain>
    </source>
</reference>
<feature type="domain" description="Acyl-CoA dehydrogenase/oxidase N-terminal" evidence="1">
    <location>
        <begin position="16"/>
        <end position="66"/>
    </location>
</feature>
<evidence type="ECO:0000259" key="1">
    <source>
        <dbReference type="Pfam" id="PF02771"/>
    </source>
</evidence>
<comment type="caution">
    <text evidence="2">The sequence shown here is derived from an EMBL/GenBank/DDBJ whole genome shotgun (WGS) entry which is preliminary data.</text>
</comment>
<evidence type="ECO:0000313" key="2">
    <source>
        <dbReference type="EMBL" id="MFC6647174.1"/>
    </source>
</evidence>
<keyword evidence="3" id="KW-1185">Reference proteome</keyword>
<dbReference type="InterPro" id="IPR009100">
    <property type="entry name" value="AcylCoA_DH/oxidase_NM_dom_sf"/>
</dbReference>
<protein>
    <submittedName>
        <fullName evidence="2">Acyl-CoA dehydrogenase family protein</fullName>
    </submittedName>
</protein>
<organism evidence="2 3">
    <name type="scientific">Granulicella cerasi</name>
    <dbReference type="NCBI Taxonomy" id="741063"/>
    <lineage>
        <taxon>Bacteria</taxon>
        <taxon>Pseudomonadati</taxon>
        <taxon>Acidobacteriota</taxon>
        <taxon>Terriglobia</taxon>
        <taxon>Terriglobales</taxon>
        <taxon>Acidobacteriaceae</taxon>
        <taxon>Granulicella</taxon>
    </lineage>
</organism>
<dbReference type="RefSeq" id="WP_263370912.1">
    <property type="nucleotide sequence ID" value="NZ_JAGSYD010000002.1"/>
</dbReference>
<dbReference type="InterPro" id="IPR037069">
    <property type="entry name" value="AcylCoA_DH/ox_N_sf"/>
</dbReference>
<gene>
    <name evidence="2" type="ORF">ACFQBQ_16670</name>
</gene>
<dbReference type="InterPro" id="IPR013786">
    <property type="entry name" value="AcylCoA_DH/ox_N"/>
</dbReference>
<dbReference type="EMBL" id="JBHSWI010000001">
    <property type="protein sequence ID" value="MFC6647174.1"/>
    <property type="molecule type" value="Genomic_DNA"/>
</dbReference>
<dbReference type="SUPFAM" id="SSF56645">
    <property type="entry name" value="Acyl-CoA dehydrogenase NM domain-like"/>
    <property type="match status" value="1"/>
</dbReference>
<dbReference type="Gene3D" id="1.10.540.10">
    <property type="entry name" value="Acyl-CoA dehydrogenase/oxidase, N-terminal domain"/>
    <property type="match status" value="1"/>
</dbReference>
<proteinExistence type="predicted"/>
<evidence type="ECO:0000313" key="3">
    <source>
        <dbReference type="Proteomes" id="UP001596391"/>
    </source>
</evidence>
<accession>A0ABW1ZCQ5</accession>
<name>A0ABW1ZCQ5_9BACT</name>
<dbReference type="Proteomes" id="UP001596391">
    <property type="component" value="Unassembled WGS sequence"/>
</dbReference>
<sequence length="74" mass="8257">MLFSSGTDEFPAAALRHIREKVKEITIEVAEPRAEEVDRLGIWPEHTMQALAAAGLLGLHVSERLGDWDKGYRA</sequence>